<dbReference type="EMBL" id="BMXL01000033">
    <property type="protein sequence ID" value="GHD35308.1"/>
    <property type="molecule type" value="Genomic_DNA"/>
</dbReference>
<dbReference type="RefSeq" id="WP_193518551.1">
    <property type="nucleotide sequence ID" value="NZ_BMXL01000033.1"/>
</dbReference>
<feature type="transmembrane region" description="Helical" evidence="1">
    <location>
        <begin position="59"/>
        <end position="78"/>
    </location>
</feature>
<feature type="transmembrane region" description="Helical" evidence="1">
    <location>
        <begin position="32"/>
        <end position="53"/>
    </location>
</feature>
<keyword evidence="1" id="KW-1133">Transmembrane helix</keyword>
<feature type="transmembrane region" description="Helical" evidence="1">
    <location>
        <begin position="90"/>
        <end position="110"/>
    </location>
</feature>
<evidence type="ECO:0000313" key="3">
    <source>
        <dbReference type="Proteomes" id="UP000654947"/>
    </source>
</evidence>
<evidence type="ECO:0000256" key="1">
    <source>
        <dbReference type="SAM" id="Phobius"/>
    </source>
</evidence>
<feature type="transmembrane region" description="Helical" evidence="1">
    <location>
        <begin position="116"/>
        <end position="134"/>
    </location>
</feature>
<dbReference type="Proteomes" id="UP000654947">
    <property type="component" value="Unassembled WGS sequence"/>
</dbReference>
<sequence>MRQDSTGERQAREALDRKDDIGTRVRECATWYARYAVLFGAASVVAVLCLAVPPPVGPTISTMLWILGISGLSVFAARQEVTPRNFRRRHLTMLGTWLAVYTGVLVVGLGYFPENIAWWFTGGLLTGLPAFATARKVRRDAL</sequence>
<keyword evidence="1" id="KW-0472">Membrane</keyword>
<keyword evidence="1" id="KW-0812">Transmembrane</keyword>
<organism evidence="2 3">
    <name type="scientific">Nocardiopsis kunsanensis</name>
    <dbReference type="NCBI Taxonomy" id="141693"/>
    <lineage>
        <taxon>Bacteria</taxon>
        <taxon>Bacillati</taxon>
        <taxon>Actinomycetota</taxon>
        <taxon>Actinomycetes</taxon>
        <taxon>Streptosporangiales</taxon>
        <taxon>Nocardiopsidaceae</taxon>
        <taxon>Nocardiopsis</taxon>
    </lineage>
</organism>
<dbReference type="AlphaFoldDB" id="A0A919CKX4"/>
<name>A0A919CKX4_9ACTN</name>
<protein>
    <submittedName>
        <fullName evidence="2">Uncharacterized protein</fullName>
    </submittedName>
</protein>
<proteinExistence type="predicted"/>
<reference evidence="2 3" key="1">
    <citation type="journal article" date="2014" name="Int. J. Syst. Evol. Microbiol.">
        <title>Complete genome sequence of Corynebacterium casei LMG S-19264T (=DSM 44701T), isolated from a smear-ripened cheese.</title>
        <authorList>
            <consortium name="US DOE Joint Genome Institute (JGI-PGF)"/>
            <person name="Walter F."/>
            <person name="Albersmeier A."/>
            <person name="Kalinowski J."/>
            <person name="Ruckert C."/>
        </authorList>
    </citation>
    <scope>NUCLEOTIDE SEQUENCE [LARGE SCALE GENOMIC DNA]</scope>
    <source>
        <strain evidence="2 3">KCTC 19473</strain>
    </source>
</reference>
<gene>
    <name evidence="2" type="ORF">GCM10007147_41670</name>
</gene>
<comment type="caution">
    <text evidence="2">The sequence shown here is derived from an EMBL/GenBank/DDBJ whole genome shotgun (WGS) entry which is preliminary data.</text>
</comment>
<keyword evidence="3" id="KW-1185">Reference proteome</keyword>
<evidence type="ECO:0000313" key="2">
    <source>
        <dbReference type="EMBL" id="GHD35308.1"/>
    </source>
</evidence>
<accession>A0A919CKX4</accession>